<dbReference type="Gene3D" id="3.20.20.70">
    <property type="entry name" value="Aldolase class I"/>
    <property type="match status" value="1"/>
</dbReference>
<sequence>MQVASGRFGVTPEFAVNADQLEIKIAQGAKPGEGGQLPGGKVSPYIADLRRSKPGVPLISPPPHHDIYSIEDLAQLIHDLHQVNPYAKVSVKLVAEAGIGVVASGVAKANADIVQVSGHDGGTGASPISSIKHAGGPMEMGLAETHQVLVRNELRDRIIVRTDGGIRSGRDIMMGALLGADEYGFGTAAMIATGCIMARVCHTNNCPVGVATQREELRARFPGAPEDLVNYFHFVAEEV</sequence>
<evidence type="ECO:0000313" key="4">
    <source>
        <dbReference type="Proteomes" id="UP000815325"/>
    </source>
</evidence>
<dbReference type="CDD" id="cd02808">
    <property type="entry name" value="GltS_FMN"/>
    <property type="match status" value="1"/>
</dbReference>
<dbReference type="InterPro" id="IPR002932">
    <property type="entry name" value="Glu_synthdom"/>
</dbReference>
<protein>
    <submittedName>
        <fullName evidence="3">Glutamate synthase domain-containing protein</fullName>
    </submittedName>
</protein>
<dbReference type="PANTHER" id="PTHR43100">
    <property type="entry name" value="GLUTAMATE SYNTHASE [NADPH] SMALL CHAIN"/>
    <property type="match status" value="1"/>
</dbReference>
<feature type="domain" description="Glutamate synthase" evidence="2">
    <location>
        <begin position="1"/>
        <end position="239"/>
    </location>
</feature>
<keyword evidence="4" id="KW-1185">Reference proteome</keyword>
<evidence type="ECO:0000313" key="3">
    <source>
        <dbReference type="EMBL" id="KAF5825687.1"/>
    </source>
</evidence>
<reference evidence="3" key="1">
    <citation type="submission" date="2017-08" db="EMBL/GenBank/DDBJ databases">
        <authorList>
            <person name="Polle J.E."/>
            <person name="Barry K."/>
            <person name="Cushman J."/>
            <person name="Schmutz J."/>
            <person name="Tran D."/>
            <person name="Hathwaick L.T."/>
            <person name="Yim W.C."/>
            <person name="Jenkins J."/>
            <person name="Mckie-Krisberg Z.M."/>
            <person name="Prochnik S."/>
            <person name="Lindquist E."/>
            <person name="Dockter R.B."/>
            <person name="Adam C."/>
            <person name="Molina H."/>
            <person name="Bunkerborg J."/>
            <person name="Jin E."/>
            <person name="Buchheim M."/>
            <person name="Magnuson J."/>
        </authorList>
    </citation>
    <scope>NUCLEOTIDE SEQUENCE</scope>
    <source>
        <strain evidence="3">CCAP 19/18</strain>
    </source>
</reference>
<evidence type="ECO:0000259" key="2">
    <source>
        <dbReference type="Pfam" id="PF01645"/>
    </source>
</evidence>
<dbReference type="Proteomes" id="UP000815325">
    <property type="component" value="Unassembled WGS sequence"/>
</dbReference>
<comment type="caution">
    <text evidence="3">The sequence shown here is derived from an EMBL/GenBank/DDBJ whole genome shotgun (WGS) entry which is preliminary data.</text>
</comment>
<accession>A0ABQ7FUI6</accession>
<evidence type="ECO:0000256" key="1">
    <source>
        <dbReference type="ARBA" id="ARBA00009716"/>
    </source>
</evidence>
<dbReference type="SUPFAM" id="SSF51395">
    <property type="entry name" value="FMN-linked oxidoreductases"/>
    <property type="match status" value="1"/>
</dbReference>
<dbReference type="InterPro" id="IPR013785">
    <property type="entry name" value="Aldolase_TIM"/>
</dbReference>
<comment type="similarity">
    <text evidence="1">Belongs to the glutamate synthase family.</text>
</comment>
<gene>
    <name evidence="3" type="ORF">DUNSADRAFT_7573</name>
</gene>
<proteinExistence type="inferred from homology"/>
<name>A0ABQ7FUI6_DUNSA</name>
<dbReference type="EMBL" id="MU072196">
    <property type="protein sequence ID" value="KAF5825687.1"/>
    <property type="molecule type" value="Genomic_DNA"/>
</dbReference>
<dbReference type="Pfam" id="PF01645">
    <property type="entry name" value="Glu_synthase"/>
    <property type="match status" value="1"/>
</dbReference>
<organism evidence="3 4">
    <name type="scientific">Dunaliella salina</name>
    <name type="common">Green alga</name>
    <name type="synonym">Protococcus salinus</name>
    <dbReference type="NCBI Taxonomy" id="3046"/>
    <lineage>
        <taxon>Eukaryota</taxon>
        <taxon>Viridiplantae</taxon>
        <taxon>Chlorophyta</taxon>
        <taxon>core chlorophytes</taxon>
        <taxon>Chlorophyceae</taxon>
        <taxon>CS clade</taxon>
        <taxon>Chlamydomonadales</taxon>
        <taxon>Dunaliellaceae</taxon>
        <taxon>Dunaliella</taxon>
    </lineage>
</organism>
<dbReference type="InterPro" id="IPR051394">
    <property type="entry name" value="Glutamate_Synthase"/>
</dbReference>
<dbReference type="PANTHER" id="PTHR43100:SF2">
    <property type="entry name" value="BNAA03G19380D PROTEIN"/>
    <property type="match status" value="1"/>
</dbReference>